<evidence type="ECO:0000313" key="7">
    <source>
        <dbReference type="Proteomes" id="UP001265746"/>
    </source>
</evidence>
<feature type="region of interest" description="Disordered" evidence="3">
    <location>
        <begin position="218"/>
        <end position="252"/>
    </location>
</feature>
<feature type="signal peptide" evidence="4">
    <location>
        <begin position="1"/>
        <end position="19"/>
    </location>
</feature>
<reference evidence="6" key="1">
    <citation type="submission" date="2023-06" db="EMBL/GenBank/DDBJ databases">
        <authorList>
            <person name="Noh H."/>
        </authorList>
    </citation>
    <scope>NUCLEOTIDE SEQUENCE</scope>
    <source>
        <strain evidence="6">DUCC20226</strain>
    </source>
</reference>
<dbReference type="Proteomes" id="UP001265746">
    <property type="component" value="Unassembled WGS sequence"/>
</dbReference>
<organism evidence="6 7">
    <name type="scientific">Phomopsis amygdali</name>
    <name type="common">Fusicoccum amygdali</name>
    <dbReference type="NCBI Taxonomy" id="1214568"/>
    <lineage>
        <taxon>Eukaryota</taxon>
        <taxon>Fungi</taxon>
        <taxon>Dikarya</taxon>
        <taxon>Ascomycota</taxon>
        <taxon>Pezizomycotina</taxon>
        <taxon>Sordariomycetes</taxon>
        <taxon>Sordariomycetidae</taxon>
        <taxon>Diaporthales</taxon>
        <taxon>Diaporthaceae</taxon>
        <taxon>Diaporthe</taxon>
    </lineage>
</organism>
<dbReference type="SMART" id="SM00088">
    <property type="entry name" value="PINT"/>
    <property type="match status" value="1"/>
</dbReference>
<evidence type="ECO:0000313" key="6">
    <source>
        <dbReference type="EMBL" id="KAK2597053.1"/>
    </source>
</evidence>
<evidence type="ECO:0000259" key="5">
    <source>
        <dbReference type="PROSITE" id="PS50250"/>
    </source>
</evidence>
<keyword evidence="7" id="KW-1185">Reference proteome</keyword>
<dbReference type="Pfam" id="PF01399">
    <property type="entry name" value="PCI"/>
    <property type="match status" value="1"/>
</dbReference>
<evidence type="ECO:0000256" key="2">
    <source>
        <dbReference type="ARBA" id="ARBA00022790"/>
    </source>
</evidence>
<feature type="compositionally biased region" description="Acidic residues" evidence="3">
    <location>
        <begin position="295"/>
        <end position="310"/>
    </location>
</feature>
<dbReference type="InterPro" id="IPR000717">
    <property type="entry name" value="PCI_dom"/>
</dbReference>
<evidence type="ECO:0000256" key="3">
    <source>
        <dbReference type="SAM" id="MobiDB-lite"/>
    </source>
</evidence>
<proteinExistence type="inferred from homology"/>
<gene>
    <name evidence="6" type="ORF">N8I77_012925</name>
</gene>
<dbReference type="Pfam" id="PF22061">
    <property type="entry name" value="CSN7_HB_subdom"/>
    <property type="match status" value="1"/>
</dbReference>
<accession>A0AAD9S1W5</accession>
<dbReference type="GO" id="GO:0008180">
    <property type="term" value="C:COP9 signalosome"/>
    <property type="evidence" value="ECO:0007669"/>
    <property type="project" value="UniProtKB-KW"/>
</dbReference>
<evidence type="ECO:0000256" key="4">
    <source>
        <dbReference type="SAM" id="SignalP"/>
    </source>
</evidence>
<keyword evidence="2" id="KW-0736">Signalosome</keyword>
<dbReference type="AlphaFoldDB" id="A0AAD9S1W5"/>
<feature type="compositionally biased region" description="Gly residues" evidence="3">
    <location>
        <begin position="267"/>
        <end position="285"/>
    </location>
</feature>
<dbReference type="PANTHER" id="PTHR15350:SF5">
    <property type="entry name" value="COP9 SIGNALOSOME COMPLEX SUBUNIT 7"/>
    <property type="match status" value="1"/>
</dbReference>
<evidence type="ECO:0000256" key="1">
    <source>
        <dbReference type="ARBA" id="ARBA00008482"/>
    </source>
</evidence>
<name>A0AAD9S1W5_PHOAM</name>
<sequence>MQIISFGYLLAPFLALTKSANSPKAAADLITHATSAQGTYIFTELLASPSIRGLASSPEYQPYLTQLQIFSNGLYSTYASTPNLPELNDRQKLKLRQLSLLTLSRDKENLTYPALQQHLGLASPREVEDLVISAVYAGLLNAKLNPLRSVVQVASVAPLRDVQPATVPSIVATLQNWSQRCDATLAEIEANIATIKKEAARKANDKREWDRTFQAVVTAETNEPTDLTGSSITANGGRGAGRRLGGGAAGRTGLRAGGGGGAGAVGGGGGGGGSQAAAGGAGSGSKRGTDKLTEGLEDDDDEAMDLDDNADAAGQNQKRTSRRKL</sequence>
<feature type="compositionally biased region" description="Gly residues" evidence="3">
    <location>
        <begin position="236"/>
        <end position="252"/>
    </location>
</feature>
<dbReference type="EMBL" id="JAUJFL010000010">
    <property type="protein sequence ID" value="KAK2597053.1"/>
    <property type="molecule type" value="Genomic_DNA"/>
</dbReference>
<dbReference type="PANTHER" id="PTHR15350">
    <property type="entry name" value="COP9 SIGNALOSOME COMPLEX SUBUNIT 7/DENDRITIC CELL PROTEIN GA17"/>
    <property type="match status" value="1"/>
</dbReference>
<comment type="similarity">
    <text evidence="1">Belongs to the CSN7/EIF3M family. CSN7 subfamily.</text>
</comment>
<dbReference type="PROSITE" id="PS50250">
    <property type="entry name" value="PCI"/>
    <property type="match status" value="1"/>
</dbReference>
<keyword evidence="4" id="KW-0732">Signal</keyword>
<comment type="caution">
    <text evidence="6">The sequence shown here is derived from an EMBL/GenBank/DDBJ whole genome shotgun (WGS) entry which is preliminary data.</text>
</comment>
<dbReference type="InterPro" id="IPR045237">
    <property type="entry name" value="COPS7/eIF3m"/>
</dbReference>
<feature type="chain" id="PRO_5041912359" description="PCI domain-containing protein" evidence="4">
    <location>
        <begin position="20"/>
        <end position="325"/>
    </location>
</feature>
<feature type="compositionally biased region" description="Polar residues" evidence="3">
    <location>
        <begin position="219"/>
        <end position="234"/>
    </location>
</feature>
<feature type="region of interest" description="Disordered" evidence="3">
    <location>
        <begin position="267"/>
        <end position="325"/>
    </location>
</feature>
<protein>
    <recommendedName>
        <fullName evidence="5">PCI domain-containing protein</fullName>
    </recommendedName>
</protein>
<feature type="domain" description="PCI" evidence="5">
    <location>
        <begin position="1"/>
        <end position="158"/>
    </location>
</feature>